<accession>A0A5E5BSI2</accession>
<dbReference type="EMBL" id="CABPST010000002">
    <property type="protein sequence ID" value="VVE87300.1"/>
    <property type="molecule type" value="Genomic_DNA"/>
</dbReference>
<name>A0A5E5BSI2_9BURK</name>
<keyword evidence="3" id="KW-1185">Reference proteome</keyword>
<evidence type="ECO:0000256" key="1">
    <source>
        <dbReference type="SAM" id="SignalP"/>
    </source>
</evidence>
<dbReference type="AlphaFoldDB" id="A0A5E5BSI2"/>
<feature type="signal peptide" evidence="1">
    <location>
        <begin position="1"/>
        <end position="18"/>
    </location>
</feature>
<keyword evidence="1" id="KW-0732">Signal</keyword>
<organism evidence="2 3">
    <name type="scientific">Pandoraea bronchicola</name>
    <dbReference type="NCBI Taxonomy" id="2508287"/>
    <lineage>
        <taxon>Bacteria</taxon>
        <taxon>Pseudomonadati</taxon>
        <taxon>Pseudomonadota</taxon>
        <taxon>Betaproteobacteria</taxon>
        <taxon>Burkholderiales</taxon>
        <taxon>Burkholderiaceae</taxon>
        <taxon>Pandoraea</taxon>
    </lineage>
</organism>
<evidence type="ECO:0000313" key="2">
    <source>
        <dbReference type="EMBL" id="VVE87300.1"/>
    </source>
</evidence>
<gene>
    <name evidence="2" type="ORF">PBR20603_01229</name>
</gene>
<sequence length="63" mass="6477">MKKLLAILFAALSGAGSAQGISCDCQQIVGNCSASINVIPTDSTKGSYGADLKFTSSAPLWLR</sequence>
<proteinExistence type="predicted"/>
<feature type="chain" id="PRO_5022716918" evidence="1">
    <location>
        <begin position="19"/>
        <end position="63"/>
    </location>
</feature>
<dbReference type="Proteomes" id="UP000382040">
    <property type="component" value="Unassembled WGS sequence"/>
</dbReference>
<protein>
    <submittedName>
        <fullName evidence="2">Uncharacterized protein</fullName>
    </submittedName>
</protein>
<evidence type="ECO:0000313" key="3">
    <source>
        <dbReference type="Proteomes" id="UP000382040"/>
    </source>
</evidence>
<reference evidence="2 3" key="1">
    <citation type="submission" date="2019-08" db="EMBL/GenBank/DDBJ databases">
        <authorList>
            <person name="Peeters C."/>
        </authorList>
    </citation>
    <scope>NUCLEOTIDE SEQUENCE [LARGE SCALE GENOMIC DNA]</scope>
    <source>
        <strain evidence="2 3">LMG 20603</strain>
    </source>
</reference>